<keyword evidence="3" id="KW-1185">Reference proteome</keyword>
<keyword evidence="1" id="KW-0472">Membrane</keyword>
<dbReference type="AlphaFoldDB" id="A0A2S7SV54"/>
<dbReference type="EMBL" id="PPSL01000003">
    <property type="protein sequence ID" value="PQJ10598.1"/>
    <property type="molecule type" value="Genomic_DNA"/>
</dbReference>
<feature type="transmembrane region" description="Helical" evidence="1">
    <location>
        <begin position="31"/>
        <end position="57"/>
    </location>
</feature>
<keyword evidence="1" id="KW-1133">Transmembrane helix</keyword>
<evidence type="ECO:0000256" key="1">
    <source>
        <dbReference type="SAM" id="Phobius"/>
    </source>
</evidence>
<sequence>MNFAGLLFLLITHFITGRGVIELFKVKLPLLVIIPLSFIMGVGIVSFFPFILALLHLPISREVLVGVILSATVLAFIPLFKYFRGSTMSLSLQSVKWPKIYELPFLFVFFSLLSLSVWRCFYYAPNPRDMLAGPEAIAEFAVREKTMVNSIFSVDLSTTNNQLKPLFIASLQVIYKIFVQPFGQTWLSIIVLSFITLIISILKQKLHPVIVGFIMVYFFAMPEVFGYTYLLLFDYSNMIYFFCGFYFLSLYLSDLERKNYFLLSILFFSIASYVRSETPILIAMATPLLLFYFLKDKMEMKKIVINTALFLIFPFAVYYLAIGVYDKYYLPQHYDVATEINKHISDVSIFFKIMGDMSTELIFSANGALYYGYFVQLFVLIFVVDLIFYRKNSSREKIIAIYGICVVYVGLVALSYIFPLVDLMHTIKRGLFKMFPLMLLYFRNSGLLLKLTDILNKWEYGIKDETPRPKVVPVGNKPPVNMNKKK</sequence>
<feature type="transmembrane region" description="Helical" evidence="1">
    <location>
        <begin position="63"/>
        <end position="83"/>
    </location>
</feature>
<dbReference type="Proteomes" id="UP000239872">
    <property type="component" value="Unassembled WGS sequence"/>
</dbReference>
<feature type="transmembrane region" description="Helical" evidence="1">
    <location>
        <begin position="185"/>
        <end position="202"/>
    </location>
</feature>
<feature type="transmembrane region" description="Helical" evidence="1">
    <location>
        <begin position="303"/>
        <end position="325"/>
    </location>
</feature>
<comment type="caution">
    <text evidence="2">The sequence shown here is derived from an EMBL/GenBank/DDBJ whole genome shotgun (WGS) entry which is preliminary data.</text>
</comment>
<feature type="transmembrane region" description="Helical" evidence="1">
    <location>
        <begin position="103"/>
        <end position="124"/>
    </location>
</feature>
<evidence type="ECO:0000313" key="3">
    <source>
        <dbReference type="Proteomes" id="UP000239872"/>
    </source>
</evidence>
<feature type="transmembrane region" description="Helical" evidence="1">
    <location>
        <begin position="400"/>
        <end position="418"/>
    </location>
</feature>
<feature type="transmembrane region" description="Helical" evidence="1">
    <location>
        <begin position="6"/>
        <end position="24"/>
    </location>
</feature>
<protein>
    <recommendedName>
        <fullName evidence="4">Glycosyltransferase RgtA/B/C/D-like domain-containing protein</fullName>
    </recommendedName>
</protein>
<evidence type="ECO:0008006" key="4">
    <source>
        <dbReference type="Google" id="ProtNLM"/>
    </source>
</evidence>
<reference evidence="2 3" key="1">
    <citation type="submission" date="2018-01" db="EMBL/GenBank/DDBJ databases">
        <title>A novel member of the phylum Bacteroidetes isolated from glacier ice.</title>
        <authorList>
            <person name="Liu Q."/>
            <person name="Xin Y.-H."/>
        </authorList>
    </citation>
    <scope>NUCLEOTIDE SEQUENCE [LARGE SCALE GENOMIC DNA]</scope>
    <source>
        <strain evidence="2 3">RB1R16</strain>
    </source>
</reference>
<dbReference type="RefSeq" id="WP_105039326.1">
    <property type="nucleotide sequence ID" value="NZ_PPSL01000003.1"/>
</dbReference>
<accession>A0A2S7SV54</accession>
<name>A0A2S7SV54_9BACT</name>
<gene>
    <name evidence="2" type="ORF">CJD36_011540</name>
</gene>
<feature type="transmembrane region" description="Helical" evidence="1">
    <location>
        <begin position="209"/>
        <end position="229"/>
    </location>
</feature>
<feature type="transmembrane region" description="Helical" evidence="1">
    <location>
        <begin position="280"/>
        <end position="296"/>
    </location>
</feature>
<keyword evidence="1" id="KW-0812">Transmembrane</keyword>
<feature type="transmembrane region" description="Helical" evidence="1">
    <location>
        <begin position="235"/>
        <end position="252"/>
    </location>
</feature>
<evidence type="ECO:0000313" key="2">
    <source>
        <dbReference type="EMBL" id="PQJ10598.1"/>
    </source>
</evidence>
<feature type="transmembrane region" description="Helical" evidence="1">
    <location>
        <begin position="368"/>
        <end position="388"/>
    </location>
</feature>
<organism evidence="2 3">
    <name type="scientific">Flavipsychrobacter stenotrophus</name>
    <dbReference type="NCBI Taxonomy" id="2077091"/>
    <lineage>
        <taxon>Bacteria</taxon>
        <taxon>Pseudomonadati</taxon>
        <taxon>Bacteroidota</taxon>
        <taxon>Chitinophagia</taxon>
        <taxon>Chitinophagales</taxon>
        <taxon>Chitinophagaceae</taxon>
        <taxon>Flavipsychrobacter</taxon>
    </lineage>
</organism>
<proteinExistence type="predicted"/>
<dbReference type="OrthoDB" id="629890at2"/>